<evidence type="ECO:0000256" key="2">
    <source>
        <dbReference type="ARBA" id="ARBA00035119"/>
    </source>
</evidence>
<dbReference type="InterPro" id="IPR019438">
    <property type="entry name" value="Q_salvage"/>
</dbReference>
<keyword evidence="8" id="KW-1185">Reference proteome</keyword>
<dbReference type="GO" id="GO:0016787">
    <property type="term" value="F:hydrolase activity"/>
    <property type="evidence" value="ECO:0007669"/>
    <property type="project" value="UniProtKB-KW"/>
</dbReference>
<dbReference type="PANTHER" id="PTHR21314">
    <property type="entry name" value="QUEUOSINE 5'-PHOSPHATE N-GLYCOSYLASE_HYDROLASE-RELATED"/>
    <property type="match status" value="1"/>
</dbReference>
<evidence type="ECO:0000313" key="7">
    <source>
        <dbReference type="EMBL" id="KAE8152906.1"/>
    </source>
</evidence>
<organism evidence="7 8">
    <name type="scientific">Aspergillus avenaceus</name>
    <dbReference type="NCBI Taxonomy" id="36643"/>
    <lineage>
        <taxon>Eukaryota</taxon>
        <taxon>Fungi</taxon>
        <taxon>Dikarya</taxon>
        <taxon>Ascomycota</taxon>
        <taxon>Pezizomycotina</taxon>
        <taxon>Eurotiomycetes</taxon>
        <taxon>Eurotiomycetidae</taxon>
        <taxon>Eurotiales</taxon>
        <taxon>Aspergillaceae</taxon>
        <taxon>Aspergillus</taxon>
        <taxon>Aspergillus subgen. Circumdati</taxon>
    </lineage>
</organism>
<evidence type="ECO:0000256" key="1">
    <source>
        <dbReference type="ARBA" id="ARBA00022801"/>
    </source>
</evidence>
<evidence type="ECO:0000256" key="6">
    <source>
        <dbReference type="RuleBase" id="RU365002"/>
    </source>
</evidence>
<dbReference type="Pfam" id="PF10343">
    <property type="entry name" value="Q_salvage"/>
    <property type="match status" value="1"/>
</dbReference>
<comment type="function">
    <text evidence="6">Catalyzes the hydrolysis of queuosine 5'-phosphate, releasing the nucleobase queuine (q). Is required for salvage of queuine from exogenous queuosine (Q) that is imported and then converted to queuosine 5'-phosphate intracellularly.</text>
</comment>
<keyword evidence="1 6" id="KW-0378">Hydrolase</keyword>
<evidence type="ECO:0000313" key="8">
    <source>
        <dbReference type="Proteomes" id="UP000325780"/>
    </source>
</evidence>
<evidence type="ECO:0000256" key="4">
    <source>
        <dbReference type="ARBA" id="ARBA00035393"/>
    </source>
</evidence>
<dbReference type="EC" id="3.2.2.-" evidence="6"/>
<comment type="similarity">
    <text evidence="2 6">Belongs to the QNG1 protein family.</text>
</comment>
<name>A0A5N6U2T8_ASPAV</name>
<dbReference type="AlphaFoldDB" id="A0A5N6U2T8"/>
<dbReference type="OrthoDB" id="416777at2759"/>
<dbReference type="Proteomes" id="UP000325780">
    <property type="component" value="Unassembled WGS sequence"/>
</dbReference>
<dbReference type="EMBL" id="ML742046">
    <property type="protein sequence ID" value="KAE8152906.1"/>
    <property type="molecule type" value="Genomic_DNA"/>
</dbReference>
<evidence type="ECO:0000256" key="5">
    <source>
        <dbReference type="ARBA" id="ARBA00048204"/>
    </source>
</evidence>
<proteinExistence type="inferred from homology"/>
<protein>
    <recommendedName>
        <fullName evidence="3 6">Queuosine 5'-phosphate N-glycosylase/hydrolase</fullName>
        <ecNumber evidence="6">3.2.2.-</ecNumber>
    </recommendedName>
    <alternativeName>
        <fullName evidence="4 6">Queuosine-nucleotide N-glycosylase/hydrolase</fullName>
    </alternativeName>
</protein>
<accession>A0A5N6U2T8</accession>
<reference evidence="7 8" key="1">
    <citation type="submission" date="2019-04" db="EMBL/GenBank/DDBJ databases">
        <title>Friends and foes A comparative genomics study of 23 Aspergillus species from section Flavi.</title>
        <authorList>
            <consortium name="DOE Joint Genome Institute"/>
            <person name="Kjaerbolling I."/>
            <person name="Vesth T."/>
            <person name="Frisvad J.C."/>
            <person name="Nybo J.L."/>
            <person name="Theobald S."/>
            <person name="Kildgaard S."/>
            <person name="Isbrandt T."/>
            <person name="Kuo A."/>
            <person name="Sato A."/>
            <person name="Lyhne E.K."/>
            <person name="Kogle M.E."/>
            <person name="Wiebenga A."/>
            <person name="Kun R.S."/>
            <person name="Lubbers R.J."/>
            <person name="Makela M.R."/>
            <person name="Barry K."/>
            <person name="Chovatia M."/>
            <person name="Clum A."/>
            <person name="Daum C."/>
            <person name="Haridas S."/>
            <person name="He G."/>
            <person name="LaButti K."/>
            <person name="Lipzen A."/>
            <person name="Mondo S."/>
            <person name="Riley R."/>
            <person name="Salamov A."/>
            <person name="Simmons B.A."/>
            <person name="Magnuson J.K."/>
            <person name="Henrissat B."/>
            <person name="Mortensen U.H."/>
            <person name="Larsen T.O."/>
            <person name="Devries R.P."/>
            <person name="Grigoriev I.V."/>
            <person name="Machida M."/>
            <person name="Baker S.E."/>
            <person name="Andersen M.R."/>
        </authorList>
    </citation>
    <scope>NUCLEOTIDE SEQUENCE [LARGE SCALE GENOMIC DNA]</scope>
    <source>
        <strain evidence="7 8">IBT 18842</strain>
    </source>
</reference>
<dbReference type="GO" id="GO:0006400">
    <property type="term" value="P:tRNA modification"/>
    <property type="evidence" value="ECO:0007669"/>
    <property type="project" value="TreeGrafter"/>
</dbReference>
<gene>
    <name evidence="7" type="ORF">BDV25DRAFT_50488</name>
</gene>
<dbReference type="PANTHER" id="PTHR21314:SF0">
    <property type="entry name" value="QUEUOSINE 5'-PHOSPHATE N-GLYCOSYLASE_HYDROLASE"/>
    <property type="match status" value="1"/>
</dbReference>
<comment type="catalytic activity">
    <reaction evidence="5 6">
        <text>queuosine 5'-phosphate + H2O = queuine + D-ribose 5-phosphate</text>
        <dbReference type="Rhea" id="RHEA:75387"/>
        <dbReference type="ChEBI" id="CHEBI:15377"/>
        <dbReference type="ChEBI" id="CHEBI:17433"/>
        <dbReference type="ChEBI" id="CHEBI:78346"/>
        <dbReference type="ChEBI" id="CHEBI:194371"/>
    </reaction>
    <physiologicalReaction direction="left-to-right" evidence="5 6">
        <dbReference type="Rhea" id="RHEA:75388"/>
    </physiologicalReaction>
</comment>
<sequence>MSDDEADPELLALLRKSLGLGGGAANPRTAETKVLENAQYVFDNAIDVALSPDKVKEAADTIWRMMQKKSYSTQTWSEHELHPQLKDESTVDFIFAMDLLNFSFWSERTEEERFAIEYRGRRWTGYWSLVAALQRALDEKIPITTPAFWANETECTESVLRHVFRSMTDEEIPLLQERLRCLREAGRVLCEDFEGSFVNCIYSANYSAASLVNLLAESFPCFRDESSFHGRRVRLFKRAQILVADLWACFNGESFGEFHDIDKITMFADYRIPQILHQLGCLLYSPPLDSQIRQRKLIPSGSTREIELRATSIWCVELIRREIERCHPDAKMHIHPTTTPNGTAKPPADEDLAALDKHKKCSTQKKYDRRTSIEQPQSSGINAILIDFFLYDTMKELEKEGNEKIPHHRTRSIWY</sequence>
<evidence type="ECO:0000256" key="3">
    <source>
        <dbReference type="ARBA" id="ARBA00035306"/>
    </source>
</evidence>